<dbReference type="InterPro" id="IPR016187">
    <property type="entry name" value="CTDL_fold"/>
</dbReference>
<accession>A0A8W8NCL6</accession>
<dbReference type="Gene3D" id="3.10.100.10">
    <property type="entry name" value="Mannose-Binding Protein A, subunit A"/>
    <property type="match status" value="1"/>
</dbReference>
<dbReference type="PANTHER" id="PTHR22801">
    <property type="entry name" value="LITHOSTATHINE"/>
    <property type="match status" value="1"/>
</dbReference>
<dbReference type="SMART" id="SM00034">
    <property type="entry name" value="CLECT"/>
    <property type="match status" value="1"/>
</dbReference>
<dbReference type="Proteomes" id="UP000005408">
    <property type="component" value="Unassembled WGS sequence"/>
</dbReference>
<dbReference type="PROSITE" id="PS50041">
    <property type="entry name" value="C_TYPE_LECTIN_2"/>
    <property type="match status" value="1"/>
</dbReference>
<dbReference type="InterPro" id="IPR050801">
    <property type="entry name" value="Ca-Dep_Lectins_ImmuneDev"/>
</dbReference>
<feature type="domain" description="C-type lectin" evidence="2">
    <location>
        <begin position="76"/>
        <end position="188"/>
    </location>
</feature>
<dbReference type="EnsemblMetazoa" id="G4784.1">
    <property type="protein sequence ID" value="G4784.1:cds"/>
    <property type="gene ID" value="G4784"/>
</dbReference>
<dbReference type="Pfam" id="PF00059">
    <property type="entry name" value="Lectin_C"/>
    <property type="match status" value="1"/>
</dbReference>
<evidence type="ECO:0000259" key="2">
    <source>
        <dbReference type="PROSITE" id="PS50041"/>
    </source>
</evidence>
<dbReference type="InterPro" id="IPR018378">
    <property type="entry name" value="C-type_lectin_CS"/>
</dbReference>
<dbReference type="PROSITE" id="PS00615">
    <property type="entry name" value="C_TYPE_LECTIN_1"/>
    <property type="match status" value="1"/>
</dbReference>
<sequence length="202" mass="23478">MDAASRVVCSFHCLLDKTCESFFYHYDSSTKLCEGHPSVYLYLSDASNQVSPHTQYYKIACEGGPSYRYDRAINTCYSVKEIRRSWYAAQLHCQSEKAWLLDLSDHQVASHLMNNFNNYHDPFLIYYWFWLGLTDLQSEGNYVWSHSSKALNGSGNWLPGEPDNANTNQHCVYMRHQDGRFQWGDIECTTDFIEFICQSIVV</sequence>
<dbReference type="AlphaFoldDB" id="A0A8W8NCL6"/>
<name>A0A8W8NCL6_MAGGI</name>
<dbReference type="InterPro" id="IPR016186">
    <property type="entry name" value="C-type_lectin-like/link_sf"/>
</dbReference>
<keyword evidence="1" id="KW-1015">Disulfide bond</keyword>
<evidence type="ECO:0000256" key="1">
    <source>
        <dbReference type="ARBA" id="ARBA00023157"/>
    </source>
</evidence>
<dbReference type="PANTHER" id="PTHR22801:SF63">
    <property type="entry name" value="C-TYPE LECTIN DOMAIN-CONTAINING PROTEIN"/>
    <property type="match status" value="1"/>
</dbReference>
<evidence type="ECO:0000313" key="4">
    <source>
        <dbReference type="Proteomes" id="UP000005408"/>
    </source>
</evidence>
<proteinExistence type="predicted"/>
<dbReference type="SUPFAM" id="SSF56436">
    <property type="entry name" value="C-type lectin-like"/>
    <property type="match status" value="1"/>
</dbReference>
<keyword evidence="4" id="KW-1185">Reference proteome</keyword>
<organism evidence="3 4">
    <name type="scientific">Magallana gigas</name>
    <name type="common">Pacific oyster</name>
    <name type="synonym">Crassostrea gigas</name>
    <dbReference type="NCBI Taxonomy" id="29159"/>
    <lineage>
        <taxon>Eukaryota</taxon>
        <taxon>Metazoa</taxon>
        <taxon>Spiralia</taxon>
        <taxon>Lophotrochozoa</taxon>
        <taxon>Mollusca</taxon>
        <taxon>Bivalvia</taxon>
        <taxon>Autobranchia</taxon>
        <taxon>Pteriomorphia</taxon>
        <taxon>Ostreida</taxon>
        <taxon>Ostreoidea</taxon>
        <taxon>Ostreidae</taxon>
        <taxon>Magallana</taxon>
    </lineage>
</organism>
<reference evidence="3" key="1">
    <citation type="submission" date="2022-08" db="UniProtKB">
        <authorList>
            <consortium name="EnsemblMetazoa"/>
        </authorList>
    </citation>
    <scope>IDENTIFICATION</scope>
    <source>
        <strain evidence="3">05x7-T-G4-1.051#20</strain>
    </source>
</reference>
<evidence type="ECO:0000313" key="3">
    <source>
        <dbReference type="EnsemblMetazoa" id="G4784.1:cds"/>
    </source>
</evidence>
<protein>
    <recommendedName>
        <fullName evidence="2">C-type lectin domain-containing protein</fullName>
    </recommendedName>
</protein>
<dbReference type="InterPro" id="IPR001304">
    <property type="entry name" value="C-type_lectin-like"/>
</dbReference>
<dbReference type="CDD" id="cd00037">
    <property type="entry name" value="CLECT"/>
    <property type="match status" value="1"/>
</dbReference>